<feature type="compositionally biased region" description="Basic and acidic residues" evidence="1">
    <location>
        <begin position="63"/>
        <end position="90"/>
    </location>
</feature>
<dbReference type="EMBL" id="FNFD01000001">
    <property type="protein sequence ID" value="SDJ45268.1"/>
    <property type="molecule type" value="Genomic_DNA"/>
</dbReference>
<feature type="compositionally biased region" description="Polar residues" evidence="1">
    <location>
        <begin position="42"/>
        <end position="58"/>
    </location>
</feature>
<sequence length="90" mass="9851">MSQIMKRTSWVAGALSAAVLAVLLVPAAMASEKTHADHEKGQSAQGQQMDHSQMNHDQMQGMDHSKMKDHGSMKHEQNADKAKASQDHDD</sequence>
<evidence type="ECO:0000256" key="2">
    <source>
        <dbReference type="SAM" id="SignalP"/>
    </source>
</evidence>
<feature type="signal peptide" evidence="2">
    <location>
        <begin position="1"/>
        <end position="30"/>
    </location>
</feature>
<dbReference type="AlphaFoldDB" id="A0A1G8TUP4"/>
<feature type="compositionally biased region" description="Basic and acidic residues" evidence="1">
    <location>
        <begin position="32"/>
        <end position="41"/>
    </location>
</feature>
<keyword evidence="2" id="KW-0732">Signal</keyword>
<proteinExistence type="predicted"/>
<reference evidence="3 4" key="1">
    <citation type="submission" date="2016-10" db="EMBL/GenBank/DDBJ databases">
        <authorList>
            <person name="de Groot N.N."/>
        </authorList>
    </citation>
    <scope>NUCLEOTIDE SEQUENCE [LARGE SCALE GENOMIC DNA]</scope>
    <source>
        <strain evidence="3 4">JCM 21544</strain>
    </source>
</reference>
<feature type="chain" id="PRO_5011540711" evidence="2">
    <location>
        <begin position="31"/>
        <end position="90"/>
    </location>
</feature>
<feature type="region of interest" description="Disordered" evidence="1">
    <location>
        <begin position="31"/>
        <end position="90"/>
    </location>
</feature>
<protein>
    <submittedName>
        <fullName evidence="3">Copper resistance protein B</fullName>
    </submittedName>
</protein>
<dbReference type="STRING" id="137658.SAMN05216186_101479"/>
<evidence type="ECO:0000313" key="4">
    <source>
        <dbReference type="Proteomes" id="UP000198706"/>
    </source>
</evidence>
<organism evidence="3 4">
    <name type="scientific">Pseudomonas indica</name>
    <dbReference type="NCBI Taxonomy" id="137658"/>
    <lineage>
        <taxon>Bacteria</taxon>
        <taxon>Pseudomonadati</taxon>
        <taxon>Pseudomonadota</taxon>
        <taxon>Gammaproteobacteria</taxon>
        <taxon>Pseudomonadales</taxon>
        <taxon>Pseudomonadaceae</taxon>
        <taxon>Pseudomonas</taxon>
    </lineage>
</organism>
<evidence type="ECO:0000313" key="3">
    <source>
        <dbReference type="EMBL" id="SDJ45268.1"/>
    </source>
</evidence>
<dbReference type="RefSeq" id="WP_084333472.1">
    <property type="nucleotide sequence ID" value="NZ_FNFD01000001.1"/>
</dbReference>
<accession>A0A1G8TUP4</accession>
<evidence type="ECO:0000256" key="1">
    <source>
        <dbReference type="SAM" id="MobiDB-lite"/>
    </source>
</evidence>
<keyword evidence="4" id="KW-1185">Reference proteome</keyword>
<gene>
    <name evidence="3" type="ORF">SAMN05216186_101479</name>
</gene>
<dbReference type="Proteomes" id="UP000198706">
    <property type="component" value="Unassembled WGS sequence"/>
</dbReference>
<name>A0A1G8TUP4_9PSED</name>